<evidence type="ECO:0000313" key="3">
    <source>
        <dbReference type="Proteomes" id="UP000008810"/>
    </source>
</evidence>
<sequence>MCCQFAYFIAPGNRRVLNAVRQHPPVDLPPRTIKGDSYRVILCLCPSSLILLLKFLSLNPCTSRAMAVFLHRPSPSLLKVSSLRSSVPRLLGPGNSCNCPLYL</sequence>
<evidence type="ECO:0000313" key="1">
    <source>
        <dbReference type="EMBL" id="KQK10741.1"/>
    </source>
</evidence>
<dbReference type="Gramene" id="KQK10741">
    <property type="protein sequence ID" value="KQK10741"/>
    <property type="gene ID" value="BRADI_2g55901v3"/>
</dbReference>
<keyword evidence="3" id="KW-1185">Reference proteome</keyword>
<gene>
    <name evidence="1" type="ORF">BRADI_2g55901v3</name>
</gene>
<protein>
    <submittedName>
        <fullName evidence="1 2">Uncharacterized protein</fullName>
    </submittedName>
</protein>
<evidence type="ECO:0000313" key="2">
    <source>
        <dbReference type="EnsemblPlants" id="KQK10741"/>
    </source>
</evidence>
<dbReference type="EMBL" id="CM000881">
    <property type="protein sequence ID" value="KQK10741.1"/>
    <property type="molecule type" value="Genomic_DNA"/>
</dbReference>
<reference evidence="1" key="2">
    <citation type="submission" date="2017-06" db="EMBL/GenBank/DDBJ databases">
        <title>WGS assembly of Brachypodium distachyon.</title>
        <authorList>
            <consortium name="The International Brachypodium Initiative"/>
            <person name="Lucas S."/>
            <person name="Harmon-Smith M."/>
            <person name="Lail K."/>
            <person name="Tice H."/>
            <person name="Grimwood J."/>
            <person name="Bruce D."/>
            <person name="Barry K."/>
            <person name="Shu S."/>
            <person name="Lindquist E."/>
            <person name="Wang M."/>
            <person name="Pitluck S."/>
            <person name="Vogel J.P."/>
            <person name="Garvin D.F."/>
            <person name="Mockler T.C."/>
            <person name="Schmutz J."/>
            <person name="Rokhsar D."/>
            <person name="Bevan M.W."/>
        </authorList>
    </citation>
    <scope>NUCLEOTIDE SEQUENCE</scope>
    <source>
        <strain evidence="1">Bd21</strain>
    </source>
</reference>
<organism evidence="1">
    <name type="scientific">Brachypodium distachyon</name>
    <name type="common">Purple false brome</name>
    <name type="synonym">Trachynia distachya</name>
    <dbReference type="NCBI Taxonomy" id="15368"/>
    <lineage>
        <taxon>Eukaryota</taxon>
        <taxon>Viridiplantae</taxon>
        <taxon>Streptophyta</taxon>
        <taxon>Embryophyta</taxon>
        <taxon>Tracheophyta</taxon>
        <taxon>Spermatophyta</taxon>
        <taxon>Magnoliopsida</taxon>
        <taxon>Liliopsida</taxon>
        <taxon>Poales</taxon>
        <taxon>Poaceae</taxon>
        <taxon>BOP clade</taxon>
        <taxon>Pooideae</taxon>
        <taxon>Stipodae</taxon>
        <taxon>Brachypodieae</taxon>
        <taxon>Brachypodium</taxon>
    </lineage>
</organism>
<dbReference type="InParanoid" id="A0A0Q3GJY7"/>
<reference evidence="1 2" key="1">
    <citation type="journal article" date="2010" name="Nature">
        <title>Genome sequencing and analysis of the model grass Brachypodium distachyon.</title>
        <authorList>
            <consortium name="International Brachypodium Initiative"/>
        </authorList>
    </citation>
    <scope>NUCLEOTIDE SEQUENCE [LARGE SCALE GENOMIC DNA]</scope>
    <source>
        <strain evidence="1 2">Bd21</strain>
    </source>
</reference>
<name>A0A0Q3GJY7_BRADI</name>
<reference evidence="2" key="3">
    <citation type="submission" date="2018-08" db="UniProtKB">
        <authorList>
            <consortium name="EnsemblPlants"/>
        </authorList>
    </citation>
    <scope>IDENTIFICATION</scope>
    <source>
        <strain evidence="2">cv. Bd21</strain>
    </source>
</reference>
<accession>A0A0Q3GJY7</accession>
<dbReference type="Proteomes" id="UP000008810">
    <property type="component" value="Chromosome 2"/>
</dbReference>
<dbReference type="AlphaFoldDB" id="A0A0Q3GJY7"/>
<proteinExistence type="predicted"/>
<dbReference type="EnsemblPlants" id="KQK10741">
    <property type="protein sequence ID" value="KQK10741"/>
    <property type="gene ID" value="BRADI_2g55901v3"/>
</dbReference>